<evidence type="ECO:0008006" key="7">
    <source>
        <dbReference type="Google" id="ProtNLM"/>
    </source>
</evidence>
<gene>
    <name evidence="5" type="ORF">LNINA_LOCUS3054</name>
</gene>
<dbReference type="Gene3D" id="3.80.10.10">
    <property type="entry name" value="Ribonuclease Inhibitor"/>
    <property type="match status" value="1"/>
</dbReference>
<keyword evidence="3" id="KW-0677">Repeat</keyword>
<protein>
    <recommendedName>
        <fullName evidence="7">Connectin</fullName>
    </recommendedName>
</protein>
<accession>A0AAV1J2Y9</accession>
<reference evidence="5 6" key="1">
    <citation type="submission" date="2023-11" db="EMBL/GenBank/DDBJ databases">
        <authorList>
            <person name="Okamura Y."/>
        </authorList>
    </citation>
    <scope>NUCLEOTIDE SEQUENCE [LARGE SCALE GENOMIC DNA]</scope>
</reference>
<proteinExistence type="inferred from homology"/>
<name>A0AAV1J2Y9_9NEOP</name>
<dbReference type="PANTHER" id="PTHR45930:SF4">
    <property type="entry name" value="ADHESION G PROTEIN-COUPLED RECEPTOR A3"/>
    <property type="match status" value="1"/>
</dbReference>
<dbReference type="InterPro" id="IPR001611">
    <property type="entry name" value="Leu-rich_rpt"/>
</dbReference>
<dbReference type="Proteomes" id="UP001497472">
    <property type="component" value="Unassembled WGS sequence"/>
</dbReference>
<keyword evidence="6" id="KW-1185">Reference proteome</keyword>
<dbReference type="PROSITE" id="PS51450">
    <property type="entry name" value="LRR"/>
    <property type="match status" value="4"/>
</dbReference>
<comment type="caution">
    <text evidence="5">The sequence shown here is derived from an EMBL/GenBank/DDBJ whole genome shotgun (WGS) entry which is preliminary data.</text>
</comment>
<keyword evidence="2" id="KW-0433">Leucine-rich repeat</keyword>
<dbReference type="SUPFAM" id="SSF52058">
    <property type="entry name" value="L domain-like"/>
    <property type="match status" value="1"/>
</dbReference>
<evidence type="ECO:0000256" key="1">
    <source>
        <dbReference type="ARBA" id="ARBA00007343"/>
    </source>
</evidence>
<dbReference type="PANTHER" id="PTHR45930">
    <property type="entry name" value="G-PROTEIN COUPLED RECEPTOR 124-LIKE PROTEIN"/>
    <property type="match status" value="1"/>
</dbReference>
<dbReference type="Pfam" id="PF13855">
    <property type="entry name" value="LRR_8"/>
    <property type="match status" value="1"/>
</dbReference>
<dbReference type="EMBL" id="CAVLEF010000004">
    <property type="protein sequence ID" value="CAK1543223.1"/>
    <property type="molecule type" value="Genomic_DNA"/>
</dbReference>
<dbReference type="GO" id="GO:0005886">
    <property type="term" value="C:plasma membrane"/>
    <property type="evidence" value="ECO:0007669"/>
    <property type="project" value="TreeGrafter"/>
</dbReference>
<dbReference type="GO" id="GO:0007166">
    <property type="term" value="P:cell surface receptor signaling pathway"/>
    <property type="evidence" value="ECO:0007669"/>
    <property type="project" value="TreeGrafter"/>
</dbReference>
<comment type="similarity">
    <text evidence="1">Belongs to the G-protein coupled receptor 2 family. Adhesion G-protein coupled receptor (ADGR) subfamily.</text>
</comment>
<evidence type="ECO:0000256" key="4">
    <source>
        <dbReference type="ARBA" id="ARBA00023170"/>
    </source>
</evidence>
<dbReference type="InterPro" id="IPR026906">
    <property type="entry name" value="LRR_5"/>
</dbReference>
<dbReference type="SMART" id="SM00365">
    <property type="entry name" value="LRR_SD22"/>
    <property type="match status" value="5"/>
</dbReference>
<dbReference type="InterPro" id="IPR051963">
    <property type="entry name" value="Adhesion_GPCR_A"/>
</dbReference>
<evidence type="ECO:0000256" key="3">
    <source>
        <dbReference type="ARBA" id="ARBA00022737"/>
    </source>
</evidence>
<dbReference type="AlphaFoldDB" id="A0AAV1J2Y9"/>
<sequence length="600" mass="68258">MAYAKSLLCLFYGVIVNRRNLNCGGVHNVNMATWRLLLVCAVLVHVECKQIHYKRETKAHLCDSVYNNTNKIQCYCIRDSREENLVRSADCYPTVNGITADDPNWNIFNELENVHKLTFTNTRGIVLKYIPTQALKLTKSVLKLEIKYASIDSIESYSFANLSFVEEITVRDNQINILRSNAFAHHRDLVTIGLDTNNIVEINRNVFVDLPALEKLYLTSNKITTIHDKAFMHLSNLRELEIDRNNLFSLNSETFSGLKKLEKLDLSSNSLEVIGDNTFLPLKNLQSLSLDGNKIQMLDEKAFHGLVSLQSLSLAHNSLKEIKNLKMFIGLKSLKVISLKGNQLRSLEPEVMAPILENLFDNISSLDVEDNTFPCDCRLDWFLSLMNNTRSSHLKLAIENLKCMPSQEIREKWAMTVEAEKNSQEADENGQANDYEYYDDTQLNGKLFYIDMRFLLNCLKNYDSLLKPDLTSTTNMSKKEVTTTTITTPSSTTHLPIKDLTTLKDPLLSERPAKPINIRSDNKKPSVYTTSRLSTVSAKPMANEYYDDHMAADEGKPDRIKAHRSIQDNTEQKGPFNFAYRTSGCVLLVAIVFSVTCLLY</sequence>
<dbReference type="FunFam" id="3.80.10.10:FF:000732">
    <property type="entry name" value="GD11101"/>
    <property type="match status" value="1"/>
</dbReference>
<dbReference type="SMART" id="SM00369">
    <property type="entry name" value="LRR_TYP"/>
    <property type="match status" value="7"/>
</dbReference>
<evidence type="ECO:0000313" key="6">
    <source>
        <dbReference type="Proteomes" id="UP001497472"/>
    </source>
</evidence>
<evidence type="ECO:0000313" key="5">
    <source>
        <dbReference type="EMBL" id="CAK1543223.1"/>
    </source>
</evidence>
<dbReference type="InterPro" id="IPR032675">
    <property type="entry name" value="LRR_dom_sf"/>
</dbReference>
<evidence type="ECO:0000256" key="2">
    <source>
        <dbReference type="ARBA" id="ARBA00022614"/>
    </source>
</evidence>
<dbReference type="InterPro" id="IPR003591">
    <property type="entry name" value="Leu-rich_rpt_typical-subtyp"/>
</dbReference>
<organism evidence="5 6">
    <name type="scientific">Leptosia nina</name>
    <dbReference type="NCBI Taxonomy" id="320188"/>
    <lineage>
        <taxon>Eukaryota</taxon>
        <taxon>Metazoa</taxon>
        <taxon>Ecdysozoa</taxon>
        <taxon>Arthropoda</taxon>
        <taxon>Hexapoda</taxon>
        <taxon>Insecta</taxon>
        <taxon>Pterygota</taxon>
        <taxon>Neoptera</taxon>
        <taxon>Endopterygota</taxon>
        <taxon>Lepidoptera</taxon>
        <taxon>Glossata</taxon>
        <taxon>Ditrysia</taxon>
        <taxon>Papilionoidea</taxon>
        <taxon>Pieridae</taxon>
        <taxon>Pierinae</taxon>
        <taxon>Leptosia</taxon>
    </lineage>
</organism>
<keyword evidence="4" id="KW-0675">Receptor</keyword>
<dbReference type="Pfam" id="PF13306">
    <property type="entry name" value="LRR_5"/>
    <property type="match status" value="1"/>
</dbReference>